<evidence type="ECO:0000313" key="1">
    <source>
        <dbReference type="EMBL" id="BBL79324.1"/>
    </source>
</evidence>
<sequence length="264" mass="28141">MVDEPRAFVRRVLVVLDASPQNPAVLESAAELAARLRSELLAMFVEDANLLRLAELPFLRAVDPFSGVVRELNGMTMERGMRAYARRAQETLRQVAAGRRVRWSFRTVQGTGISSAVSAASGTDLIVLSSPAGLADEGVRELLAERGGAVLVLSGRLRPGGTVVVVWSGDPESDRALEAAAYLAGSWRAPLVLLVPPELSGGSAPEVPRLPGAASRTLRRFDEPCLSGVLREVGGTGLLVLPFSAGIKLRGLFEEGRWPVLLVA</sequence>
<proteinExistence type="predicted"/>
<dbReference type="RefSeq" id="WP_143527341.1">
    <property type="nucleotide sequence ID" value="NZ_AP019791.1"/>
</dbReference>
<reference evidence="1" key="1">
    <citation type="journal article" date="2019" name="Microbiol. Resour. Announc.">
        <title>Complete Genome Sequence of Rubrobacter xylanophilus Strain AA3-22, Isolated from Arima Onsen in Japan.</title>
        <authorList>
            <person name="Tomariguchi N."/>
            <person name="Miyazaki K."/>
        </authorList>
    </citation>
    <scope>NUCLEOTIDE SEQUENCE [LARGE SCALE GENOMIC DNA]</scope>
    <source>
        <strain evidence="1">AA3-22</strain>
    </source>
</reference>
<dbReference type="SUPFAM" id="SSF52402">
    <property type="entry name" value="Adenine nucleotide alpha hydrolases-like"/>
    <property type="match status" value="1"/>
</dbReference>
<name>A0A510HHB8_9ACTN</name>
<dbReference type="Gene3D" id="3.40.50.12370">
    <property type="match status" value="1"/>
</dbReference>
<gene>
    <name evidence="1" type="ORF">RxyAA322_11780</name>
</gene>
<evidence type="ECO:0008006" key="3">
    <source>
        <dbReference type="Google" id="ProtNLM"/>
    </source>
</evidence>
<dbReference type="OrthoDB" id="189896at2"/>
<dbReference type="AlphaFoldDB" id="A0A510HHB8"/>
<keyword evidence="2" id="KW-1185">Reference proteome</keyword>
<protein>
    <recommendedName>
        <fullName evidence="3">UspA domain-containing protein</fullName>
    </recommendedName>
</protein>
<dbReference type="Proteomes" id="UP000318065">
    <property type="component" value="Chromosome"/>
</dbReference>
<organism evidence="1 2">
    <name type="scientific">Rubrobacter xylanophilus</name>
    <dbReference type="NCBI Taxonomy" id="49319"/>
    <lineage>
        <taxon>Bacteria</taxon>
        <taxon>Bacillati</taxon>
        <taxon>Actinomycetota</taxon>
        <taxon>Rubrobacteria</taxon>
        <taxon>Rubrobacterales</taxon>
        <taxon>Rubrobacteraceae</taxon>
        <taxon>Rubrobacter</taxon>
    </lineage>
</organism>
<accession>A0A510HHB8</accession>
<evidence type="ECO:0000313" key="2">
    <source>
        <dbReference type="Proteomes" id="UP000318065"/>
    </source>
</evidence>
<dbReference type="EMBL" id="AP019791">
    <property type="protein sequence ID" value="BBL79324.1"/>
    <property type="molecule type" value="Genomic_DNA"/>
</dbReference>